<feature type="transmembrane region" description="Helical" evidence="1">
    <location>
        <begin position="12"/>
        <end position="38"/>
    </location>
</feature>
<accession>A0AAV0EQ65</accession>
<gene>
    <name evidence="2" type="ORF">CEPIT_LOCUS26393</name>
</gene>
<dbReference type="EMBL" id="CAMAPF010000935">
    <property type="protein sequence ID" value="CAH9124984.1"/>
    <property type="molecule type" value="Genomic_DNA"/>
</dbReference>
<proteinExistence type="predicted"/>
<protein>
    <submittedName>
        <fullName evidence="2">Uncharacterized protein</fullName>
    </submittedName>
</protein>
<comment type="caution">
    <text evidence="2">The sequence shown here is derived from an EMBL/GenBank/DDBJ whole genome shotgun (WGS) entry which is preliminary data.</text>
</comment>
<keyword evidence="1" id="KW-0472">Membrane</keyword>
<name>A0AAV0EQ65_9ASTE</name>
<sequence length="103" mass="11740">MEIPKKVHKLKIRHISILILSLAALSLIAYSLICLVPADSLDLLKYFFPLLLSTTLFVIVVAAGFKRQALPVTDDFDETTAEEIWKYITKYDEDHQHPSELVL</sequence>
<evidence type="ECO:0000256" key="1">
    <source>
        <dbReference type="SAM" id="Phobius"/>
    </source>
</evidence>
<dbReference type="Proteomes" id="UP001152523">
    <property type="component" value="Unassembled WGS sequence"/>
</dbReference>
<evidence type="ECO:0000313" key="3">
    <source>
        <dbReference type="Proteomes" id="UP001152523"/>
    </source>
</evidence>
<keyword evidence="1" id="KW-1133">Transmembrane helix</keyword>
<organism evidence="2 3">
    <name type="scientific">Cuscuta epithymum</name>
    <dbReference type="NCBI Taxonomy" id="186058"/>
    <lineage>
        <taxon>Eukaryota</taxon>
        <taxon>Viridiplantae</taxon>
        <taxon>Streptophyta</taxon>
        <taxon>Embryophyta</taxon>
        <taxon>Tracheophyta</taxon>
        <taxon>Spermatophyta</taxon>
        <taxon>Magnoliopsida</taxon>
        <taxon>eudicotyledons</taxon>
        <taxon>Gunneridae</taxon>
        <taxon>Pentapetalae</taxon>
        <taxon>asterids</taxon>
        <taxon>lamiids</taxon>
        <taxon>Solanales</taxon>
        <taxon>Convolvulaceae</taxon>
        <taxon>Cuscuteae</taxon>
        <taxon>Cuscuta</taxon>
        <taxon>Cuscuta subgen. Cuscuta</taxon>
    </lineage>
</organism>
<feature type="transmembrane region" description="Helical" evidence="1">
    <location>
        <begin position="44"/>
        <end position="65"/>
    </location>
</feature>
<reference evidence="2" key="1">
    <citation type="submission" date="2022-07" db="EMBL/GenBank/DDBJ databases">
        <authorList>
            <person name="Macas J."/>
            <person name="Novak P."/>
            <person name="Neumann P."/>
        </authorList>
    </citation>
    <scope>NUCLEOTIDE SEQUENCE</scope>
</reference>
<keyword evidence="1" id="KW-0812">Transmembrane</keyword>
<dbReference type="AlphaFoldDB" id="A0AAV0EQ65"/>
<evidence type="ECO:0000313" key="2">
    <source>
        <dbReference type="EMBL" id="CAH9124984.1"/>
    </source>
</evidence>
<keyword evidence="3" id="KW-1185">Reference proteome</keyword>